<reference evidence="1 2" key="2">
    <citation type="journal article" date="2022" name="Mol. Ecol. Resour.">
        <title>The genomes of chicory, endive, great burdock and yacon provide insights into Asteraceae paleo-polyploidization history and plant inulin production.</title>
        <authorList>
            <person name="Fan W."/>
            <person name="Wang S."/>
            <person name="Wang H."/>
            <person name="Wang A."/>
            <person name="Jiang F."/>
            <person name="Liu H."/>
            <person name="Zhao H."/>
            <person name="Xu D."/>
            <person name="Zhang Y."/>
        </authorList>
    </citation>
    <scope>NUCLEOTIDE SEQUENCE [LARGE SCALE GENOMIC DNA]</scope>
    <source>
        <strain evidence="2">cv. Niubang</strain>
    </source>
</reference>
<evidence type="ECO:0000313" key="1">
    <source>
        <dbReference type="EMBL" id="KAI3678348.1"/>
    </source>
</evidence>
<accession>A0ACB8Y2R7</accession>
<name>A0ACB8Y2R7_ARCLA</name>
<sequence length="162" mass="18449">MRFHNHRWTGIPGSRKEQSWHRLHTSRCILELNVYNDNKKTGKMSTFLGKVKVVGSTFLRCGSEALVYYPLEKRSVFLQIKGEIGIKICYEDEEPSPAPVAEEQEIGAAETPSVATDGKSSEDKKAEEETEGEGLINKWKRSHHRRQITLGINKHVEPKSRC</sequence>
<gene>
    <name evidence="1" type="ORF">L6452_37636</name>
</gene>
<proteinExistence type="predicted"/>
<dbReference type="Proteomes" id="UP001055879">
    <property type="component" value="Linkage Group LG14"/>
</dbReference>
<protein>
    <submittedName>
        <fullName evidence="1">Uncharacterized protein</fullName>
    </submittedName>
</protein>
<evidence type="ECO:0000313" key="2">
    <source>
        <dbReference type="Proteomes" id="UP001055879"/>
    </source>
</evidence>
<dbReference type="EMBL" id="CM042060">
    <property type="protein sequence ID" value="KAI3678348.1"/>
    <property type="molecule type" value="Genomic_DNA"/>
</dbReference>
<comment type="caution">
    <text evidence="1">The sequence shown here is derived from an EMBL/GenBank/DDBJ whole genome shotgun (WGS) entry which is preliminary data.</text>
</comment>
<keyword evidence="2" id="KW-1185">Reference proteome</keyword>
<organism evidence="1 2">
    <name type="scientific">Arctium lappa</name>
    <name type="common">Greater burdock</name>
    <name type="synonym">Lappa major</name>
    <dbReference type="NCBI Taxonomy" id="4217"/>
    <lineage>
        <taxon>Eukaryota</taxon>
        <taxon>Viridiplantae</taxon>
        <taxon>Streptophyta</taxon>
        <taxon>Embryophyta</taxon>
        <taxon>Tracheophyta</taxon>
        <taxon>Spermatophyta</taxon>
        <taxon>Magnoliopsida</taxon>
        <taxon>eudicotyledons</taxon>
        <taxon>Gunneridae</taxon>
        <taxon>Pentapetalae</taxon>
        <taxon>asterids</taxon>
        <taxon>campanulids</taxon>
        <taxon>Asterales</taxon>
        <taxon>Asteraceae</taxon>
        <taxon>Carduoideae</taxon>
        <taxon>Cardueae</taxon>
        <taxon>Arctiinae</taxon>
        <taxon>Arctium</taxon>
    </lineage>
</organism>
<reference evidence="2" key="1">
    <citation type="journal article" date="2022" name="Mol. Ecol. Resour.">
        <title>The genomes of chicory, endive, great burdock and yacon provide insights into Asteraceae palaeo-polyploidization history and plant inulin production.</title>
        <authorList>
            <person name="Fan W."/>
            <person name="Wang S."/>
            <person name="Wang H."/>
            <person name="Wang A."/>
            <person name="Jiang F."/>
            <person name="Liu H."/>
            <person name="Zhao H."/>
            <person name="Xu D."/>
            <person name="Zhang Y."/>
        </authorList>
    </citation>
    <scope>NUCLEOTIDE SEQUENCE [LARGE SCALE GENOMIC DNA]</scope>
    <source>
        <strain evidence="2">cv. Niubang</strain>
    </source>
</reference>